<proteinExistence type="predicted"/>
<dbReference type="EMBL" id="JABANM010033119">
    <property type="protein sequence ID" value="KAF4701810.1"/>
    <property type="molecule type" value="Genomic_DNA"/>
</dbReference>
<evidence type="ECO:0000313" key="4">
    <source>
        <dbReference type="Proteomes" id="UP000574390"/>
    </source>
</evidence>
<reference evidence="3 4" key="1">
    <citation type="submission" date="2020-04" db="EMBL/GenBank/DDBJ databases">
        <title>Perkinsus olseni comparative genomics.</title>
        <authorList>
            <person name="Bogema D.R."/>
        </authorList>
    </citation>
    <scope>NUCLEOTIDE SEQUENCE [LARGE SCALE GENOMIC DNA]</scope>
    <source>
        <strain evidence="1">ATCC PRA-205</strain>
        <strain evidence="2 3">ATCC PRA-207</strain>
    </source>
</reference>
<evidence type="ECO:0000313" key="3">
    <source>
        <dbReference type="Proteomes" id="UP000553632"/>
    </source>
</evidence>
<evidence type="ECO:0000313" key="1">
    <source>
        <dbReference type="EMBL" id="KAF4701810.1"/>
    </source>
</evidence>
<dbReference type="EMBL" id="JABANO010006973">
    <property type="protein sequence ID" value="KAF4750896.1"/>
    <property type="molecule type" value="Genomic_DNA"/>
</dbReference>
<name>A0A7J6Q2M5_PEROL</name>
<feature type="non-terminal residue" evidence="1">
    <location>
        <position position="1"/>
    </location>
</feature>
<accession>A0A7J6Q2M5</accession>
<sequence>MNDWIFAAAKSSDNLQICSPAFTARYLAKYAAGEEERARVFLRAGKDANTVNVQQEKLRNTKVTGAAIAAANDKARERESTAVEGRSLSLTEAVWWLLGFPYVSLCSHYVHVNTGFKQDRGGVIKHERQRVRPGAEAEEVAGYTARELLHFPPVRQYTNPQRLIIIDSNNSNITPDAISKFGARPPELMFINTLVDYFECTIRLPVPKSRLGNGAQALSVQQALLRLDIRECPWFDGFDKEIKILPSKLQRVRDMAIEYQNDDAHHTLAQMQLATSVLHNILLPLLAPQPPQDLLDTFVYQGNALPRVAVLSNPLPRFADRFLVHIILSLGHFTTERVGLVQDAANVTEQEVNDILRMYVLKQLLYLPG</sequence>
<dbReference type="Proteomes" id="UP000553632">
    <property type="component" value="Unassembled WGS sequence"/>
</dbReference>
<gene>
    <name evidence="1" type="ORF">FOZ62_003477</name>
    <name evidence="2" type="ORF">FOZ63_003907</name>
</gene>
<dbReference type="Proteomes" id="UP000574390">
    <property type="component" value="Unassembled WGS sequence"/>
</dbReference>
<evidence type="ECO:0000313" key="2">
    <source>
        <dbReference type="EMBL" id="KAF4750896.1"/>
    </source>
</evidence>
<comment type="caution">
    <text evidence="1">The sequence shown here is derived from an EMBL/GenBank/DDBJ whole genome shotgun (WGS) entry which is preliminary data.</text>
</comment>
<organism evidence="1 4">
    <name type="scientific">Perkinsus olseni</name>
    <name type="common">Perkinsus atlanticus</name>
    <dbReference type="NCBI Taxonomy" id="32597"/>
    <lineage>
        <taxon>Eukaryota</taxon>
        <taxon>Sar</taxon>
        <taxon>Alveolata</taxon>
        <taxon>Perkinsozoa</taxon>
        <taxon>Perkinsea</taxon>
        <taxon>Perkinsida</taxon>
        <taxon>Perkinsidae</taxon>
        <taxon>Perkinsus</taxon>
    </lineage>
</organism>
<keyword evidence="3" id="KW-1185">Reference proteome</keyword>
<protein>
    <submittedName>
        <fullName evidence="1">Uncharacterized protein</fullName>
    </submittedName>
</protein>
<dbReference type="AlphaFoldDB" id="A0A7J6Q2M5"/>